<comment type="caution">
    <text evidence="13">The sequence shown here is derived from an EMBL/GenBank/DDBJ whole genome shotgun (WGS) entry which is preliminary data.</text>
</comment>
<evidence type="ECO:0000259" key="10">
    <source>
        <dbReference type="Pfam" id="PF23220"/>
    </source>
</evidence>
<feature type="domain" description="Pre-mRNA-splicing factor SYF1 central HAT repeats" evidence="10">
    <location>
        <begin position="394"/>
        <end position="479"/>
    </location>
</feature>
<reference evidence="13 14" key="1">
    <citation type="journal article" date="2021" name="Sci. Rep.">
        <title>The genome of the diatom Chaetoceros tenuissimus carries an ancient integrated fragment of an extant virus.</title>
        <authorList>
            <person name="Hongo Y."/>
            <person name="Kimura K."/>
            <person name="Takaki Y."/>
            <person name="Yoshida Y."/>
            <person name="Baba S."/>
            <person name="Kobayashi G."/>
            <person name="Nagasaki K."/>
            <person name="Hano T."/>
            <person name="Tomaru Y."/>
        </authorList>
    </citation>
    <scope>NUCLEOTIDE SEQUENCE [LARGE SCALE GENOMIC DNA]</scope>
    <source>
        <strain evidence="13 14">NIES-3715</strain>
    </source>
</reference>
<dbReference type="Gene3D" id="1.25.40.10">
    <property type="entry name" value="Tetratricopeptide repeat domain"/>
    <property type="match status" value="3"/>
</dbReference>
<dbReference type="Pfam" id="PF23220">
    <property type="entry name" value="HAT_Syf1_M"/>
    <property type="match status" value="3"/>
</dbReference>
<evidence type="ECO:0000256" key="9">
    <source>
        <dbReference type="SAM" id="MobiDB-lite"/>
    </source>
</evidence>
<dbReference type="InterPro" id="IPR055433">
    <property type="entry name" value="HAT_Syf1-like_N"/>
</dbReference>
<dbReference type="PANTHER" id="PTHR11246">
    <property type="entry name" value="PRE-MRNA SPLICING FACTOR"/>
    <property type="match status" value="1"/>
</dbReference>
<dbReference type="SUPFAM" id="SSF48452">
    <property type="entry name" value="TPR-like"/>
    <property type="match status" value="4"/>
</dbReference>
<keyword evidence="6" id="KW-0508">mRNA splicing</keyword>
<dbReference type="EMBL" id="BLLK01000029">
    <property type="protein sequence ID" value="GFH48712.1"/>
    <property type="molecule type" value="Genomic_DNA"/>
</dbReference>
<dbReference type="InterPro" id="IPR055430">
    <property type="entry name" value="HAT_Syf1_CNRKL1_C"/>
</dbReference>
<proteinExistence type="inferred from homology"/>
<dbReference type="GO" id="GO:0071007">
    <property type="term" value="C:U2-type catalytic step 2 spliceosome"/>
    <property type="evidence" value="ECO:0007669"/>
    <property type="project" value="TreeGrafter"/>
</dbReference>
<dbReference type="Pfam" id="PF23231">
    <property type="entry name" value="HAT_Syf1_CNRKL1_C"/>
    <property type="match status" value="1"/>
</dbReference>
<protein>
    <recommendedName>
        <fullName evidence="15">Pre-mRNA-splicing factor SYF1</fullName>
    </recommendedName>
</protein>
<name>A0AAD3CML5_9STRA</name>
<evidence type="ECO:0000256" key="2">
    <source>
        <dbReference type="ARBA" id="ARBA00008644"/>
    </source>
</evidence>
<feature type="domain" description="Pre-mRNA-splicing factor Syf1/CRNKL1-like C-terminal HAT-repeats" evidence="11">
    <location>
        <begin position="567"/>
        <end position="939"/>
    </location>
</feature>
<dbReference type="GO" id="GO:0000349">
    <property type="term" value="P:generation of catalytic spliceosome for first transesterification step"/>
    <property type="evidence" value="ECO:0007669"/>
    <property type="project" value="TreeGrafter"/>
</dbReference>
<keyword evidence="4" id="KW-0747">Spliceosome</keyword>
<evidence type="ECO:0000256" key="4">
    <source>
        <dbReference type="ARBA" id="ARBA00022728"/>
    </source>
</evidence>
<evidence type="ECO:0000259" key="12">
    <source>
        <dbReference type="Pfam" id="PF23233"/>
    </source>
</evidence>
<comment type="subcellular location">
    <subcellularLocation>
        <location evidence="1">Nucleus</location>
    </subcellularLocation>
</comment>
<gene>
    <name evidence="13" type="ORF">CTEN210_05188</name>
</gene>
<evidence type="ECO:0000256" key="6">
    <source>
        <dbReference type="ARBA" id="ARBA00023187"/>
    </source>
</evidence>
<dbReference type="Pfam" id="PF23233">
    <property type="entry name" value="HAT_Syf1_CNRKL1_N"/>
    <property type="match status" value="1"/>
</dbReference>
<keyword evidence="14" id="KW-1185">Reference proteome</keyword>
<dbReference type="InterPro" id="IPR011990">
    <property type="entry name" value="TPR-like_helical_dom_sf"/>
</dbReference>
<feature type="region of interest" description="Disordered" evidence="9">
    <location>
        <begin position="453"/>
        <end position="473"/>
    </location>
</feature>
<dbReference type="InterPro" id="IPR003107">
    <property type="entry name" value="HAT"/>
</dbReference>
<dbReference type="InterPro" id="IPR045075">
    <property type="entry name" value="Syf1-like"/>
</dbReference>
<dbReference type="PANTHER" id="PTHR11246:SF5">
    <property type="entry name" value="PRE-MRNA-SPLICING FACTOR SYF1"/>
    <property type="match status" value="1"/>
</dbReference>
<comment type="similarity">
    <text evidence="2">Belongs to the crooked-neck family.</text>
</comment>
<feature type="coiled-coil region" evidence="8">
    <location>
        <begin position="370"/>
        <end position="397"/>
    </location>
</feature>
<evidence type="ECO:0000256" key="1">
    <source>
        <dbReference type="ARBA" id="ARBA00004123"/>
    </source>
</evidence>
<evidence type="ECO:0000256" key="5">
    <source>
        <dbReference type="ARBA" id="ARBA00022737"/>
    </source>
</evidence>
<dbReference type="AlphaFoldDB" id="A0AAD3CML5"/>
<evidence type="ECO:0000256" key="8">
    <source>
        <dbReference type="SAM" id="Coils"/>
    </source>
</evidence>
<feature type="domain" description="Pre-mRNA-splicing factor SYF1 central HAT repeats" evidence="10">
    <location>
        <begin position="283"/>
        <end position="358"/>
    </location>
</feature>
<keyword evidence="7" id="KW-0539">Nucleus</keyword>
<keyword evidence="5" id="KW-0677">Repeat</keyword>
<keyword evidence="3" id="KW-0507">mRNA processing</keyword>
<dbReference type="GO" id="GO:0000974">
    <property type="term" value="C:Prp19 complex"/>
    <property type="evidence" value="ECO:0007669"/>
    <property type="project" value="TreeGrafter"/>
</dbReference>
<evidence type="ECO:0008006" key="15">
    <source>
        <dbReference type="Google" id="ProtNLM"/>
    </source>
</evidence>
<feature type="domain" description="Pre-mRNA-splicing factor Syf1-like N-terminal HAT-repeats" evidence="12">
    <location>
        <begin position="102"/>
        <end position="222"/>
    </location>
</feature>
<evidence type="ECO:0000313" key="14">
    <source>
        <dbReference type="Proteomes" id="UP001054902"/>
    </source>
</evidence>
<evidence type="ECO:0000256" key="3">
    <source>
        <dbReference type="ARBA" id="ARBA00022664"/>
    </source>
</evidence>
<evidence type="ECO:0000259" key="11">
    <source>
        <dbReference type="Pfam" id="PF23231"/>
    </source>
</evidence>
<dbReference type="GO" id="GO:0071014">
    <property type="term" value="C:post-mRNA release spliceosomal complex"/>
    <property type="evidence" value="ECO:0007669"/>
    <property type="project" value="TreeGrafter"/>
</dbReference>
<dbReference type="SMART" id="SM00386">
    <property type="entry name" value="HAT"/>
    <property type="match status" value="11"/>
</dbReference>
<evidence type="ECO:0000256" key="7">
    <source>
        <dbReference type="ARBA" id="ARBA00023242"/>
    </source>
</evidence>
<dbReference type="InterPro" id="IPR056350">
    <property type="entry name" value="HAT_Syf1_central"/>
</dbReference>
<organism evidence="13 14">
    <name type="scientific">Chaetoceros tenuissimus</name>
    <dbReference type="NCBI Taxonomy" id="426638"/>
    <lineage>
        <taxon>Eukaryota</taxon>
        <taxon>Sar</taxon>
        <taxon>Stramenopiles</taxon>
        <taxon>Ochrophyta</taxon>
        <taxon>Bacillariophyta</taxon>
        <taxon>Coscinodiscophyceae</taxon>
        <taxon>Chaetocerotophycidae</taxon>
        <taxon>Chaetocerotales</taxon>
        <taxon>Chaetocerotaceae</taxon>
        <taxon>Chaetoceros</taxon>
    </lineage>
</organism>
<keyword evidence="8" id="KW-0175">Coiled coil</keyword>
<evidence type="ECO:0000313" key="13">
    <source>
        <dbReference type="EMBL" id="GFH48712.1"/>
    </source>
</evidence>
<dbReference type="Proteomes" id="UP001054902">
    <property type="component" value="Unassembled WGS sequence"/>
</dbReference>
<feature type="domain" description="Pre-mRNA-splicing factor SYF1 central HAT repeats" evidence="10">
    <location>
        <begin position="483"/>
        <end position="560"/>
    </location>
</feature>
<accession>A0AAD3CML5</accession>
<sequence>MTTGQENCSASSSAMKIMSEIISYPLLLEHEESITKTNQESIMYDVTAWMLYLQEIDGILLSFQDSIIASSQQKRNKGNFSTITIGGRSMSVKDLSTSFHMMQNARNLISERALSCLPGSYKLWHDYLNFRSREYVRSSYLISSSDEAVRYKSTISAFERSLARMNKYPRIWLSYISFVIHFDPCCNVTNVRRLFNRALLALPATQHDLIWVEYLAFVLKKAPPKGLFISTGKEMGPIMLSIQNGTMEDPDCPWEIPGETVLRVLRRYAHYYNPTAREMLADVAATFERYGEAASLYCEILNDVDFLSASGTTRHELWIRFTDICTEHPEDTREIGIDFETIVRGVLKPEDAIGSGWKIFDDTKADNEANDQDSNRHEKIEKQLEQLRSSLGELEGTLWNKLALYHVRSGEFELARSIYEEAMENVSRVRDFSLIFDAYVKFEENVIEVLMEKMNEDDDDNEEKASGNDETVDEEDLDILLGKAATKSSGGDDEDLNADVELALARAENLMTRRPLLLNYVLLQQNPQNVAEWLKRSELFLEVGQPAQAIAAIEDAIKKVSSRQAMNGTPSELYILLAGIYENKLKDKGKARSVFQRICTTKPEYNFTDPEDLAKCYSVWIEMELRFENWDDALSIARRSVAPSPHGTSKVVKRLVRSMRVWNLLLDLEESLGTLQTTKDAYNRLLELKIATPTQILNFATFLSEKKYFEESFTAFERGLDMFPFPHPGAKVLWKEYLLSFQNRYADTKIHRMRELFDRCLDSCPPEDSCDFYLMYGKFEEKCGLTKRALGVYEKMCTTVPPDQKFSAYQLYIAKTIKYIGVTATRAIYERAIQALEDKPAAIMCAAYAKMETSLHEIDRARTAYIYGAQLADPRTNPEYWGEWHEFEVSHGNEETFREMLRIKRGVQTAFSTVNYNTADTDSTSKADAPLSHEEAIAMLAAQEGEGIEPLETEKVAGFVKAKPKRPADVKDLDEVERRAAKLRKVTAGLVAANQQQEENLNDEEIDID</sequence>